<sequence length="90" mass="10506">MNVTVELCAPENKGIIYNLYPLYLHDLAEIRQEPPNAFGVFEDTDEYKTLQSQQPLFDIWWQKELLSKRTRFCLITGALRPSVFAAKENK</sequence>
<gene>
    <name evidence="1" type="ORF">J21TS3_49400</name>
</gene>
<dbReference type="Proteomes" id="UP000680638">
    <property type="component" value="Unassembled WGS sequence"/>
</dbReference>
<proteinExistence type="predicted"/>
<keyword evidence="2" id="KW-1185">Reference proteome</keyword>
<accession>A0ABQ4M3L4</accession>
<evidence type="ECO:0000313" key="2">
    <source>
        <dbReference type="Proteomes" id="UP000680638"/>
    </source>
</evidence>
<organism evidence="1 2">
    <name type="scientific">Paenibacillus cookii</name>
    <dbReference type="NCBI Taxonomy" id="157839"/>
    <lineage>
        <taxon>Bacteria</taxon>
        <taxon>Bacillati</taxon>
        <taxon>Bacillota</taxon>
        <taxon>Bacilli</taxon>
        <taxon>Bacillales</taxon>
        <taxon>Paenibacillaceae</taxon>
        <taxon>Paenibacillus</taxon>
    </lineage>
</organism>
<dbReference type="EMBL" id="BORW01000047">
    <property type="protein sequence ID" value="GIO70119.1"/>
    <property type="molecule type" value="Genomic_DNA"/>
</dbReference>
<name>A0ABQ4M3L4_9BACL</name>
<reference evidence="1 2" key="1">
    <citation type="submission" date="2021-03" db="EMBL/GenBank/DDBJ databases">
        <title>Antimicrobial resistance genes in bacteria isolated from Japanese honey, and their potential for conferring macrolide and lincosamide resistance in the American foulbrood pathogen Paenibacillus larvae.</title>
        <authorList>
            <person name="Okamoto M."/>
            <person name="Kumagai M."/>
            <person name="Kanamori H."/>
            <person name="Takamatsu D."/>
        </authorList>
    </citation>
    <scope>NUCLEOTIDE SEQUENCE [LARGE SCALE GENOMIC DNA]</scope>
    <source>
        <strain evidence="1 2">J21TS3</strain>
    </source>
</reference>
<dbReference type="RefSeq" id="WP_212952666.1">
    <property type="nucleotide sequence ID" value="NZ_BORW01000047.1"/>
</dbReference>
<protein>
    <submittedName>
        <fullName evidence="1">Uncharacterized protein</fullName>
    </submittedName>
</protein>
<comment type="caution">
    <text evidence="1">The sequence shown here is derived from an EMBL/GenBank/DDBJ whole genome shotgun (WGS) entry which is preliminary data.</text>
</comment>
<evidence type="ECO:0000313" key="1">
    <source>
        <dbReference type="EMBL" id="GIO70119.1"/>
    </source>
</evidence>